<evidence type="ECO:0000256" key="4">
    <source>
        <dbReference type="ARBA" id="ARBA00023136"/>
    </source>
</evidence>
<evidence type="ECO:0000256" key="1">
    <source>
        <dbReference type="ARBA" id="ARBA00004141"/>
    </source>
</evidence>
<dbReference type="Pfam" id="PF01758">
    <property type="entry name" value="SBF"/>
    <property type="match status" value="1"/>
</dbReference>
<dbReference type="InterPro" id="IPR038770">
    <property type="entry name" value="Na+/solute_symporter_sf"/>
</dbReference>
<comment type="caution">
    <text evidence="6">The sequence shown here is derived from an EMBL/GenBank/DDBJ whole genome shotgun (WGS) entry which is preliminary data.</text>
</comment>
<dbReference type="EMBL" id="QREG01000006">
    <property type="protein sequence ID" value="REE00081.1"/>
    <property type="molecule type" value="Genomic_DNA"/>
</dbReference>
<feature type="transmembrane region" description="Helical" evidence="5">
    <location>
        <begin position="147"/>
        <end position="167"/>
    </location>
</feature>
<keyword evidence="4 5" id="KW-0472">Membrane</keyword>
<dbReference type="InterPro" id="IPR002657">
    <property type="entry name" value="BilAc:Na_symport/Acr3"/>
</dbReference>
<accession>A0A3D9L3P4</accession>
<feature type="transmembrane region" description="Helical" evidence="5">
    <location>
        <begin position="174"/>
        <end position="196"/>
    </location>
</feature>
<proteinExistence type="predicted"/>
<evidence type="ECO:0000256" key="2">
    <source>
        <dbReference type="ARBA" id="ARBA00022692"/>
    </source>
</evidence>
<evidence type="ECO:0000256" key="3">
    <source>
        <dbReference type="ARBA" id="ARBA00022989"/>
    </source>
</evidence>
<evidence type="ECO:0000256" key="5">
    <source>
        <dbReference type="SAM" id="Phobius"/>
    </source>
</evidence>
<keyword evidence="2 5" id="KW-0812">Transmembrane</keyword>
<keyword evidence="7" id="KW-1185">Reference proteome</keyword>
<dbReference type="Gene3D" id="1.20.1530.20">
    <property type="match status" value="1"/>
</dbReference>
<feature type="transmembrane region" description="Helical" evidence="5">
    <location>
        <begin position="208"/>
        <end position="233"/>
    </location>
</feature>
<name>A0A3D9L3P4_MARFU</name>
<dbReference type="PANTHER" id="PTHR10361">
    <property type="entry name" value="SODIUM-BILE ACID COTRANSPORTER"/>
    <property type="match status" value="1"/>
</dbReference>
<gene>
    <name evidence="6" type="ORF">C7460_10618</name>
</gene>
<feature type="transmembrane region" description="Helical" evidence="5">
    <location>
        <begin position="88"/>
        <end position="106"/>
    </location>
</feature>
<feature type="transmembrane region" description="Helical" evidence="5">
    <location>
        <begin position="33"/>
        <end position="51"/>
    </location>
</feature>
<feature type="transmembrane region" description="Helical" evidence="5">
    <location>
        <begin position="245"/>
        <end position="264"/>
    </location>
</feature>
<sequence>MKSNQTYTVFFYLSVVVLLSAIAAYAIGQVTLGNVLFSGFWLSLAIGVQRFRSFSQLTFTLFIFAAVTLALAFPEALTRAGSFEYKELIVPLLQVIMFGVGTAMSLRDFQGVLKMPKGVGVGLLCQFTIMPVVGFTIAHLFGFPNEIAAGIVLVGSSPSGLASNVMAHIAKANLALSITLTSVATVLAPIATPFLMSMLGGEFVQVDVLGMMWGVVKMVILPVGLGLVFNHFLHGKFAWLDRFMPKLSMIGIVLIIVIITAAGRDSLLNVGALLIVAMFIHMTCGFFLGYWGARLFGMPENDCRTVAIEVGMQNGGLASGIAASMGKINTLGLAAAVNGPVMNISGSALATWWSKKTPQAKHETTSKLETV</sequence>
<dbReference type="PANTHER" id="PTHR10361:SF28">
    <property type="entry name" value="P3 PROTEIN-RELATED"/>
    <property type="match status" value="1"/>
</dbReference>
<protein>
    <submittedName>
        <fullName evidence="6">BASS family bile acid:Na+ symporter</fullName>
    </submittedName>
</protein>
<dbReference type="InterPro" id="IPR004710">
    <property type="entry name" value="Bilac:Na_transpt"/>
</dbReference>
<feature type="transmembrane region" description="Helical" evidence="5">
    <location>
        <begin position="118"/>
        <end position="141"/>
    </location>
</feature>
<keyword evidence="3 5" id="KW-1133">Transmembrane helix</keyword>
<comment type="subcellular location">
    <subcellularLocation>
        <location evidence="1">Membrane</location>
        <topology evidence="1">Multi-pass membrane protein</topology>
    </subcellularLocation>
</comment>
<dbReference type="OrthoDB" id="9806785at2"/>
<dbReference type="GO" id="GO:0016020">
    <property type="term" value="C:membrane"/>
    <property type="evidence" value="ECO:0007669"/>
    <property type="project" value="UniProtKB-SubCell"/>
</dbReference>
<dbReference type="RefSeq" id="WP_115867615.1">
    <property type="nucleotide sequence ID" value="NZ_QREG01000006.1"/>
</dbReference>
<feature type="transmembrane region" description="Helical" evidence="5">
    <location>
        <begin position="58"/>
        <end position="76"/>
    </location>
</feature>
<evidence type="ECO:0000313" key="6">
    <source>
        <dbReference type="EMBL" id="REE00081.1"/>
    </source>
</evidence>
<feature type="transmembrane region" description="Helical" evidence="5">
    <location>
        <begin position="7"/>
        <end position="27"/>
    </location>
</feature>
<dbReference type="AlphaFoldDB" id="A0A3D9L3P4"/>
<dbReference type="Proteomes" id="UP000256779">
    <property type="component" value="Unassembled WGS sequence"/>
</dbReference>
<organism evidence="6 7">
    <name type="scientific">Marinoscillum furvescens DSM 4134</name>
    <dbReference type="NCBI Taxonomy" id="1122208"/>
    <lineage>
        <taxon>Bacteria</taxon>
        <taxon>Pseudomonadati</taxon>
        <taxon>Bacteroidota</taxon>
        <taxon>Cytophagia</taxon>
        <taxon>Cytophagales</taxon>
        <taxon>Reichenbachiellaceae</taxon>
        <taxon>Marinoscillum</taxon>
    </lineage>
</organism>
<reference evidence="6 7" key="1">
    <citation type="submission" date="2018-07" db="EMBL/GenBank/DDBJ databases">
        <title>Genomic Encyclopedia of Type Strains, Phase IV (KMG-IV): sequencing the most valuable type-strain genomes for metagenomic binning, comparative biology and taxonomic classification.</title>
        <authorList>
            <person name="Goeker M."/>
        </authorList>
    </citation>
    <scope>NUCLEOTIDE SEQUENCE [LARGE SCALE GENOMIC DNA]</scope>
    <source>
        <strain evidence="6 7">DSM 4134</strain>
    </source>
</reference>
<evidence type="ECO:0000313" key="7">
    <source>
        <dbReference type="Proteomes" id="UP000256779"/>
    </source>
</evidence>
<feature type="transmembrane region" description="Helical" evidence="5">
    <location>
        <begin position="270"/>
        <end position="291"/>
    </location>
</feature>